<evidence type="ECO:0008006" key="3">
    <source>
        <dbReference type="Google" id="ProtNLM"/>
    </source>
</evidence>
<dbReference type="OrthoDB" id="2951834at2759"/>
<dbReference type="PANTHER" id="PTHR42085">
    <property type="entry name" value="F-BOX DOMAIN-CONTAINING PROTEIN"/>
    <property type="match status" value="1"/>
</dbReference>
<gene>
    <name evidence="1" type="ORF">BT63DRAFT_428621</name>
</gene>
<keyword evidence="2" id="KW-1185">Reference proteome</keyword>
<dbReference type="Proteomes" id="UP000799302">
    <property type="component" value="Unassembled WGS sequence"/>
</dbReference>
<proteinExistence type="predicted"/>
<dbReference type="PANTHER" id="PTHR42085:SF8">
    <property type="entry name" value="F-BOX DOMAIN-CONTAINING PROTEIN"/>
    <property type="match status" value="1"/>
</dbReference>
<reference evidence="1" key="1">
    <citation type="journal article" date="2020" name="Stud. Mycol.">
        <title>101 Dothideomycetes genomes: a test case for predicting lifestyles and emergence of pathogens.</title>
        <authorList>
            <person name="Haridas S."/>
            <person name="Albert R."/>
            <person name="Binder M."/>
            <person name="Bloem J."/>
            <person name="Labutti K."/>
            <person name="Salamov A."/>
            <person name="Andreopoulos B."/>
            <person name="Baker S."/>
            <person name="Barry K."/>
            <person name="Bills G."/>
            <person name="Bluhm B."/>
            <person name="Cannon C."/>
            <person name="Castanera R."/>
            <person name="Culley D."/>
            <person name="Daum C."/>
            <person name="Ezra D."/>
            <person name="Gonzalez J."/>
            <person name="Henrissat B."/>
            <person name="Kuo A."/>
            <person name="Liang C."/>
            <person name="Lipzen A."/>
            <person name="Lutzoni F."/>
            <person name="Magnuson J."/>
            <person name="Mondo S."/>
            <person name="Nolan M."/>
            <person name="Ohm R."/>
            <person name="Pangilinan J."/>
            <person name="Park H.-J."/>
            <person name="Ramirez L."/>
            <person name="Alfaro M."/>
            <person name="Sun H."/>
            <person name="Tritt A."/>
            <person name="Yoshinaga Y."/>
            <person name="Zwiers L.-H."/>
            <person name="Turgeon B."/>
            <person name="Goodwin S."/>
            <person name="Spatafora J."/>
            <person name="Crous P."/>
            <person name="Grigoriev I."/>
        </authorList>
    </citation>
    <scope>NUCLEOTIDE SEQUENCE</scope>
    <source>
        <strain evidence="1">CBS 115976</strain>
    </source>
</reference>
<protein>
    <recommendedName>
        <fullName evidence="3">F-box domain-containing protein</fullName>
    </recommendedName>
</protein>
<accession>A0A6A6U006</accession>
<name>A0A6A6U006_9PEZI</name>
<dbReference type="InterPro" id="IPR038883">
    <property type="entry name" value="AN11006-like"/>
</dbReference>
<dbReference type="EMBL" id="MU004240">
    <property type="protein sequence ID" value="KAF2665669.1"/>
    <property type="molecule type" value="Genomic_DNA"/>
</dbReference>
<dbReference type="AlphaFoldDB" id="A0A6A6U006"/>
<organism evidence="1 2">
    <name type="scientific">Microthyrium microscopicum</name>
    <dbReference type="NCBI Taxonomy" id="703497"/>
    <lineage>
        <taxon>Eukaryota</taxon>
        <taxon>Fungi</taxon>
        <taxon>Dikarya</taxon>
        <taxon>Ascomycota</taxon>
        <taxon>Pezizomycotina</taxon>
        <taxon>Dothideomycetes</taxon>
        <taxon>Dothideomycetes incertae sedis</taxon>
        <taxon>Microthyriales</taxon>
        <taxon>Microthyriaceae</taxon>
        <taxon>Microthyrium</taxon>
    </lineage>
</organism>
<evidence type="ECO:0000313" key="1">
    <source>
        <dbReference type="EMBL" id="KAF2665669.1"/>
    </source>
</evidence>
<evidence type="ECO:0000313" key="2">
    <source>
        <dbReference type="Proteomes" id="UP000799302"/>
    </source>
</evidence>
<sequence>MSLTTLPAELRVMIFEYLLISPSGRTHNLRTVKGSSHRTWLPPSNVSKVRDNPTLCPSILLACRLFHEEGRKMLYSQNSFLISWPVAFQTAQPLLRDDQSCITKLVFQDSSIARSFITNANKVGSFPALQSVTFIITGFETLIAMQHLQGHGLHPVTAHTAVWRLMITKFRQQYPSLKRFECQFEQHQCPIPHEPPMSDAVLPDQILRAISCSQQSHEFRFKGYADWLDMNNDQETDAEWSYSTHPRAKYHLPLNFDHHRTRMQKIREWLGNEKEDFKFRFETETSWEHVPRILIKMIAVQKPSTTIPCQVSGVWGRMSRVEELDDLAQEV</sequence>